<feature type="region of interest" description="Disordered" evidence="1">
    <location>
        <begin position="1"/>
        <end position="49"/>
    </location>
</feature>
<evidence type="ECO:0000256" key="2">
    <source>
        <dbReference type="SAM" id="Phobius"/>
    </source>
</evidence>
<comment type="caution">
    <text evidence="3">The sequence shown here is derived from an EMBL/GenBank/DDBJ whole genome shotgun (WGS) entry which is preliminary data.</text>
</comment>
<dbReference type="EMBL" id="JBHXOF010000001">
    <property type="protein sequence ID" value="MFD4211888.1"/>
    <property type="molecule type" value="Genomic_DNA"/>
</dbReference>
<protein>
    <submittedName>
        <fullName evidence="3">Uncharacterized protein</fullName>
    </submittedName>
</protein>
<sequence>MTSVSGPGPTGPPGGTGPTDSTDRTDSTGSTDRTDSTDSTDSTGSSTGEVKTLPFAVTLVVSVATVFVCGEFFGFPWWLRLITVVVVGLALEAANQAVGRARARRKAL</sequence>
<dbReference type="Proteomes" id="UP001598251">
    <property type="component" value="Unassembled WGS sequence"/>
</dbReference>
<organism evidence="3 4">
    <name type="scientific">Streptomyces sindenensis</name>
    <dbReference type="NCBI Taxonomy" id="67363"/>
    <lineage>
        <taxon>Bacteria</taxon>
        <taxon>Bacillati</taxon>
        <taxon>Actinomycetota</taxon>
        <taxon>Actinomycetes</taxon>
        <taxon>Kitasatosporales</taxon>
        <taxon>Streptomycetaceae</taxon>
        <taxon>Streptomyces</taxon>
    </lineage>
</organism>
<proteinExistence type="predicted"/>
<feature type="transmembrane region" description="Helical" evidence="2">
    <location>
        <begin position="53"/>
        <end position="73"/>
    </location>
</feature>
<keyword evidence="4" id="KW-1185">Reference proteome</keyword>
<keyword evidence="2" id="KW-0812">Transmembrane</keyword>
<evidence type="ECO:0000313" key="3">
    <source>
        <dbReference type="EMBL" id="MFD4211888.1"/>
    </source>
</evidence>
<accession>A0ABW6E9D2</accession>
<dbReference type="RefSeq" id="WP_382826106.1">
    <property type="nucleotide sequence ID" value="NZ_JBHXLY010000010.1"/>
</dbReference>
<evidence type="ECO:0000256" key="1">
    <source>
        <dbReference type="SAM" id="MobiDB-lite"/>
    </source>
</evidence>
<keyword evidence="2" id="KW-0472">Membrane</keyword>
<reference evidence="3 4" key="1">
    <citation type="submission" date="2024-09" db="EMBL/GenBank/DDBJ databases">
        <title>The Natural Products Discovery Center: Release of the First 8490 Sequenced Strains for Exploring Actinobacteria Biosynthetic Diversity.</title>
        <authorList>
            <person name="Kalkreuter E."/>
            <person name="Kautsar S.A."/>
            <person name="Yang D."/>
            <person name="Bader C.D."/>
            <person name="Teijaro C.N."/>
            <person name="Fluegel L."/>
            <person name="Davis C.M."/>
            <person name="Simpson J.R."/>
            <person name="Lauterbach L."/>
            <person name="Steele A.D."/>
            <person name="Gui C."/>
            <person name="Meng S."/>
            <person name="Li G."/>
            <person name="Viehrig K."/>
            <person name="Ye F."/>
            <person name="Su P."/>
            <person name="Kiefer A.F."/>
            <person name="Nichols A."/>
            <person name="Cepeda A.J."/>
            <person name="Yan W."/>
            <person name="Fan B."/>
            <person name="Jiang Y."/>
            <person name="Adhikari A."/>
            <person name="Zheng C.-J."/>
            <person name="Schuster L."/>
            <person name="Cowan T.M."/>
            <person name="Smanski M.J."/>
            <person name="Chevrette M.G."/>
            <person name="De Carvalho L.P.S."/>
            <person name="Shen B."/>
        </authorList>
    </citation>
    <scope>NUCLEOTIDE SEQUENCE [LARGE SCALE GENOMIC DNA]</scope>
    <source>
        <strain evidence="3 4">NPDC058546</strain>
    </source>
</reference>
<name>A0ABW6E9D2_9ACTN</name>
<evidence type="ECO:0000313" key="4">
    <source>
        <dbReference type="Proteomes" id="UP001598251"/>
    </source>
</evidence>
<feature type="compositionally biased region" description="Low complexity" evidence="1">
    <location>
        <begin position="37"/>
        <end position="48"/>
    </location>
</feature>
<gene>
    <name evidence="3" type="ORF">ACFWSS_03120</name>
</gene>
<keyword evidence="2" id="KW-1133">Transmembrane helix</keyword>
<feature type="compositionally biased region" description="Basic and acidic residues" evidence="1">
    <location>
        <begin position="21"/>
        <end position="36"/>
    </location>
</feature>